<accession>A0A1W6ZRG0</accession>
<dbReference type="Pfam" id="PF07883">
    <property type="entry name" value="Cupin_2"/>
    <property type="match status" value="1"/>
</dbReference>
<dbReference type="AlphaFoldDB" id="A0A1W6ZRG0"/>
<reference evidence="3 4" key="1">
    <citation type="submission" date="2017-05" db="EMBL/GenBank/DDBJ databases">
        <title>Full genome sequence of Pseudorhodoplanes sinuspersici.</title>
        <authorList>
            <person name="Dastgheib S.M.M."/>
            <person name="Shavandi M."/>
            <person name="Tirandaz H."/>
        </authorList>
    </citation>
    <scope>NUCLEOTIDE SEQUENCE [LARGE SCALE GENOMIC DNA]</scope>
    <source>
        <strain evidence="3 4">RIPI110</strain>
    </source>
</reference>
<feature type="domain" description="Cupin type-2" evidence="2">
    <location>
        <begin position="74"/>
        <end position="141"/>
    </location>
</feature>
<dbReference type="Proteomes" id="UP000194137">
    <property type="component" value="Chromosome"/>
</dbReference>
<dbReference type="InterPro" id="IPR011051">
    <property type="entry name" value="RmlC_Cupin_sf"/>
</dbReference>
<evidence type="ECO:0000259" key="2">
    <source>
        <dbReference type="Pfam" id="PF07883"/>
    </source>
</evidence>
<evidence type="ECO:0000313" key="4">
    <source>
        <dbReference type="Proteomes" id="UP000194137"/>
    </source>
</evidence>
<evidence type="ECO:0000256" key="1">
    <source>
        <dbReference type="ARBA" id="ARBA00022723"/>
    </source>
</evidence>
<keyword evidence="1" id="KW-0479">Metal-binding</keyword>
<dbReference type="SUPFAM" id="SSF51182">
    <property type="entry name" value="RmlC-like cupins"/>
    <property type="match status" value="1"/>
</dbReference>
<dbReference type="PANTHER" id="PTHR35848:SF6">
    <property type="entry name" value="CUPIN TYPE-2 DOMAIN-CONTAINING PROTEIN"/>
    <property type="match status" value="1"/>
</dbReference>
<dbReference type="InterPro" id="IPR014710">
    <property type="entry name" value="RmlC-like_jellyroll"/>
</dbReference>
<sequence length="162" mass="18272">MPWARHRSQRFCNRPRSLPASRRTIAMTAPKLFRTNLNNVPKVEGLSRKDGWVDMQVQFLVDKKSAGADHVVGWTVLKPGARHESHRHHHCDEFFIVLQGSGHIYTEEGDKPSHKGDVVYSPRGCWHGFNNTSSEDVVLVWGWMGAGSIEASGYEVDPKSHS</sequence>
<dbReference type="EMBL" id="CP021112">
    <property type="protein sequence ID" value="ARP99837.1"/>
    <property type="molecule type" value="Genomic_DNA"/>
</dbReference>
<keyword evidence="4" id="KW-1185">Reference proteome</keyword>
<dbReference type="InterPro" id="IPR013096">
    <property type="entry name" value="Cupin_2"/>
</dbReference>
<dbReference type="GO" id="GO:0046872">
    <property type="term" value="F:metal ion binding"/>
    <property type="evidence" value="ECO:0007669"/>
    <property type="project" value="UniProtKB-KW"/>
</dbReference>
<dbReference type="InterPro" id="IPR051610">
    <property type="entry name" value="GPI/OXD"/>
</dbReference>
<proteinExistence type="predicted"/>
<evidence type="ECO:0000313" key="3">
    <source>
        <dbReference type="EMBL" id="ARP99837.1"/>
    </source>
</evidence>
<name>A0A1W6ZRG0_9HYPH</name>
<dbReference type="PANTHER" id="PTHR35848">
    <property type="entry name" value="OXALATE-BINDING PROTEIN"/>
    <property type="match status" value="1"/>
</dbReference>
<gene>
    <name evidence="3" type="ORF">CAK95_12660</name>
</gene>
<dbReference type="STRING" id="1235591.CAK95_12660"/>
<dbReference type="Gene3D" id="2.60.120.10">
    <property type="entry name" value="Jelly Rolls"/>
    <property type="match status" value="1"/>
</dbReference>
<organism evidence="3 4">
    <name type="scientific">Pseudorhodoplanes sinuspersici</name>
    <dbReference type="NCBI Taxonomy" id="1235591"/>
    <lineage>
        <taxon>Bacteria</taxon>
        <taxon>Pseudomonadati</taxon>
        <taxon>Pseudomonadota</taxon>
        <taxon>Alphaproteobacteria</taxon>
        <taxon>Hyphomicrobiales</taxon>
        <taxon>Pseudorhodoplanes</taxon>
    </lineage>
</organism>
<dbReference type="KEGG" id="psin:CAK95_12660"/>
<protein>
    <recommendedName>
        <fullName evidence="2">Cupin type-2 domain-containing protein</fullName>
    </recommendedName>
</protein>